<dbReference type="InterPro" id="IPR001732">
    <property type="entry name" value="UDP-Glc/GDP-Man_DH_N"/>
</dbReference>
<dbReference type="Pfam" id="PF03721">
    <property type="entry name" value="UDPG_MGDP_dh_N"/>
    <property type="match status" value="1"/>
</dbReference>
<dbReference type="GO" id="GO:0016616">
    <property type="term" value="F:oxidoreductase activity, acting on the CH-OH group of donors, NAD or NADP as acceptor"/>
    <property type="evidence" value="ECO:0007669"/>
    <property type="project" value="InterPro"/>
</dbReference>
<dbReference type="Gene3D" id="1.10.1040.10">
    <property type="entry name" value="N-(1-d-carboxylethyl)-l-norvaline Dehydrogenase, domain 2"/>
    <property type="match status" value="1"/>
</dbReference>
<sequence>MGKTIGFIGQGWIGKNLADHFEERGFSTVRYAKEEPYTANKDKVGECDIVFIAVPTPSTPEGFDDRILRGVIGNVGKGKIAVIKSTILPGTTDDLAKKYPDIFVLHSPEFLRETSVRHDIDYPDRNIVGVPSDCFEDPLWLEQAETVMSVLPKSPYRSICKAPEAELTKYGGNNFLYAKVVFMNIMYDLARLHGARWDVLAENMKADPRIGTSHMQPVHQYSHMGGKEGRGAGGHCFIKDFVAFRQLYERTHPDDHEGIALLLAFESKNNRLLRDTGKDLDLLEGVYGKLGDDIAKMGEALVKEEDDVDALEKAYRKKDLPTIEAAYQRSGDDLLRLAEVYEKTGKDIEDIESTVK</sequence>
<evidence type="ECO:0000313" key="5">
    <source>
        <dbReference type="Proteomes" id="UP000178636"/>
    </source>
</evidence>
<dbReference type="GO" id="GO:0051287">
    <property type="term" value="F:NAD binding"/>
    <property type="evidence" value="ECO:0007669"/>
    <property type="project" value="InterPro"/>
</dbReference>
<gene>
    <name evidence="4" type="ORF">A3C93_03360</name>
</gene>
<feature type="domain" description="UDP-glucose/GDP-mannose dehydrogenase N-terminal" evidence="3">
    <location>
        <begin position="38"/>
        <end position="136"/>
    </location>
</feature>
<dbReference type="Pfam" id="PF00984">
    <property type="entry name" value="UDPG_MGDP_dh"/>
    <property type="match status" value="1"/>
</dbReference>
<dbReference type="PANTHER" id="PTHR43750">
    <property type="entry name" value="UDP-GLUCOSE 6-DEHYDROGENASE TUAD"/>
    <property type="match status" value="1"/>
</dbReference>
<name>A0A1G2DF98_9BACT</name>
<dbReference type="AlphaFoldDB" id="A0A1G2DF98"/>
<evidence type="ECO:0000256" key="1">
    <source>
        <dbReference type="ARBA" id="ARBA00006601"/>
    </source>
</evidence>
<dbReference type="InterPro" id="IPR014026">
    <property type="entry name" value="UDP-Glc/GDP-Man_DH_dimer"/>
</dbReference>
<dbReference type="PANTHER" id="PTHR43750:SF3">
    <property type="entry name" value="UDP-GLUCOSE 6-DEHYDROGENASE TUAD"/>
    <property type="match status" value="1"/>
</dbReference>
<dbReference type="EMBL" id="MHLO01000020">
    <property type="protein sequence ID" value="OGZ12324.1"/>
    <property type="molecule type" value="Genomic_DNA"/>
</dbReference>
<evidence type="ECO:0000259" key="3">
    <source>
        <dbReference type="Pfam" id="PF03721"/>
    </source>
</evidence>
<evidence type="ECO:0008006" key="6">
    <source>
        <dbReference type="Google" id="ProtNLM"/>
    </source>
</evidence>
<evidence type="ECO:0000259" key="2">
    <source>
        <dbReference type="Pfam" id="PF00984"/>
    </source>
</evidence>
<dbReference type="InterPro" id="IPR008927">
    <property type="entry name" value="6-PGluconate_DH-like_C_sf"/>
</dbReference>
<comment type="caution">
    <text evidence="4">The sequence shown here is derived from an EMBL/GenBank/DDBJ whole genome shotgun (WGS) entry which is preliminary data.</text>
</comment>
<protein>
    <recommendedName>
        <fullName evidence="6">UDP-glucose/GDP-mannose dehydrogenase dimerisation domain-containing protein</fullName>
    </recommendedName>
</protein>
<evidence type="ECO:0000313" key="4">
    <source>
        <dbReference type="EMBL" id="OGZ12324.1"/>
    </source>
</evidence>
<comment type="similarity">
    <text evidence="1">Belongs to the UDP-glucose/GDP-mannose dehydrogenase family.</text>
</comment>
<feature type="domain" description="UDP-glucose/GDP-mannose dehydrogenase dimerisation" evidence="2">
    <location>
        <begin position="164"/>
        <end position="251"/>
    </location>
</feature>
<dbReference type="InterPro" id="IPR013328">
    <property type="entry name" value="6PGD_dom2"/>
</dbReference>
<reference evidence="4 5" key="1">
    <citation type="journal article" date="2016" name="Nat. Commun.">
        <title>Thousands of microbial genomes shed light on interconnected biogeochemical processes in an aquifer system.</title>
        <authorList>
            <person name="Anantharaman K."/>
            <person name="Brown C.T."/>
            <person name="Hug L.A."/>
            <person name="Sharon I."/>
            <person name="Castelle C.J."/>
            <person name="Probst A.J."/>
            <person name="Thomas B.C."/>
            <person name="Singh A."/>
            <person name="Wilkins M.J."/>
            <person name="Karaoz U."/>
            <person name="Brodie E.L."/>
            <person name="Williams K.H."/>
            <person name="Hubbard S.S."/>
            <person name="Banfield J.F."/>
        </authorList>
    </citation>
    <scope>NUCLEOTIDE SEQUENCE [LARGE SCALE GENOMIC DNA]</scope>
</reference>
<accession>A0A1G2DF98</accession>
<dbReference type="SUPFAM" id="SSF48179">
    <property type="entry name" value="6-phosphogluconate dehydrogenase C-terminal domain-like"/>
    <property type="match status" value="1"/>
</dbReference>
<dbReference type="Gene3D" id="3.40.50.720">
    <property type="entry name" value="NAD(P)-binding Rossmann-like Domain"/>
    <property type="match status" value="1"/>
</dbReference>
<dbReference type="STRING" id="1798664.A3C93_03360"/>
<dbReference type="InterPro" id="IPR036291">
    <property type="entry name" value="NAD(P)-bd_dom_sf"/>
</dbReference>
<organism evidence="4 5">
    <name type="scientific">Candidatus Lloydbacteria bacterium RIFCSPHIGHO2_02_FULL_54_17</name>
    <dbReference type="NCBI Taxonomy" id="1798664"/>
    <lineage>
        <taxon>Bacteria</taxon>
        <taxon>Candidatus Lloydiibacteriota</taxon>
    </lineage>
</organism>
<proteinExistence type="inferred from homology"/>
<dbReference type="Proteomes" id="UP000178636">
    <property type="component" value="Unassembled WGS sequence"/>
</dbReference>
<dbReference type="SUPFAM" id="SSF51735">
    <property type="entry name" value="NAD(P)-binding Rossmann-fold domains"/>
    <property type="match status" value="1"/>
</dbReference>